<feature type="domain" description="DH" evidence="2">
    <location>
        <begin position="330"/>
        <end position="571"/>
    </location>
</feature>
<protein>
    <submittedName>
        <fullName evidence="3">ARHGEF33</fullName>
    </submittedName>
</protein>
<feature type="compositionally biased region" description="Polar residues" evidence="1">
    <location>
        <begin position="270"/>
        <end position="281"/>
    </location>
</feature>
<feature type="compositionally biased region" description="Low complexity" evidence="1">
    <location>
        <begin position="26"/>
        <end position="35"/>
    </location>
</feature>
<name>A0A7J7KKM3_BUGNE</name>
<feature type="compositionally biased region" description="Polar residues" evidence="1">
    <location>
        <begin position="1"/>
        <end position="16"/>
    </location>
</feature>
<sequence length="724" mass="81205">MLKWASSGSTFDSADSTSKETELRKSSASNADISSSGGICQLSQEYEHYHKQLLSDLDQLTNQVSVQSDVSTQSTLMTQRDSGMTHNLGTQRPDHPKLSMINEMNCQLSIAQQTVSQLAESEYPIASSASQELSSPSCIDNSNYNGSITNTSNINRNESVIIVDDDVTNSWAVPEVHLNSSTGAAATRKDEGRSDGSVSATAANTKMDDVSNVIKILSSLRTQFDKLKEELETSAKSQQRLVEEIDCLNDAGRYSNVAPQVPDRLDATMSHVSSRSSTVTPHKQDRSDTDRFASQDFDVWDEPVRTLSSKSRSCYQQPIRSKEGVEMVENLFRVLQELTESERLYCKNLWQVTHNYCRLLYSTGAIAKKDSSRVFPPNLFTLYQMHCGMLRCLNKKIVTFSQQPFANLSDIFTKLTQKKKADPLSVYKDYIEKFPLIVRIVNKLTNTSPLFRKVLKKSQSEGGVIGNSQELIAILMQPVGRVSVYISFINDFHLSTPGYLHLALQNHLPNLSTTECHLPNFPIDKVHLPDMPAVKCHLPDMLTVKCHLPDMSTVKCHLQDMSTVKCHLPDMSAVKCHLQDMPTVNCSLKILLLIIKHPLLLKSLAKSNSVIGSAKIFQTKEELRNTRTRGFCSDERLHKNGVPEINQIEANHRQTKLKSFSPVNRDQADMLKRLNHSLPQGFDSRASSLDYRYNRCEPPVSPRTRVRFKTPLAETGRSLKRNGK</sequence>
<dbReference type="SUPFAM" id="SSF48065">
    <property type="entry name" value="DBL homology domain (DH-domain)"/>
    <property type="match status" value="1"/>
</dbReference>
<dbReference type="EMBL" id="VXIV02000343">
    <property type="protein sequence ID" value="KAF6038837.1"/>
    <property type="molecule type" value="Genomic_DNA"/>
</dbReference>
<dbReference type="PANTHER" id="PTHR12673">
    <property type="entry name" value="FACIOGENITAL DYSPLASIA PROTEIN"/>
    <property type="match status" value="1"/>
</dbReference>
<feature type="region of interest" description="Disordered" evidence="1">
    <location>
        <begin position="182"/>
        <end position="201"/>
    </location>
</feature>
<dbReference type="GO" id="GO:0005737">
    <property type="term" value="C:cytoplasm"/>
    <property type="evidence" value="ECO:0007669"/>
    <property type="project" value="TreeGrafter"/>
</dbReference>
<accession>A0A7J7KKM3</accession>
<feature type="region of interest" description="Disordered" evidence="1">
    <location>
        <begin position="270"/>
        <end position="289"/>
    </location>
</feature>
<proteinExistence type="predicted"/>
<dbReference type="PROSITE" id="PS50010">
    <property type="entry name" value="DH_2"/>
    <property type="match status" value="1"/>
</dbReference>
<dbReference type="SMART" id="SM00325">
    <property type="entry name" value="RhoGEF"/>
    <property type="match status" value="1"/>
</dbReference>
<dbReference type="Proteomes" id="UP000593567">
    <property type="component" value="Unassembled WGS sequence"/>
</dbReference>
<evidence type="ECO:0000259" key="2">
    <source>
        <dbReference type="PROSITE" id="PS50010"/>
    </source>
</evidence>
<dbReference type="Gene3D" id="1.20.900.10">
    <property type="entry name" value="Dbl homology (DH) domain"/>
    <property type="match status" value="1"/>
</dbReference>
<dbReference type="InterPro" id="IPR000219">
    <property type="entry name" value="DH_dom"/>
</dbReference>
<keyword evidence="4" id="KW-1185">Reference proteome</keyword>
<dbReference type="AlphaFoldDB" id="A0A7J7KKM3"/>
<evidence type="ECO:0000313" key="3">
    <source>
        <dbReference type="EMBL" id="KAF6038837.1"/>
    </source>
</evidence>
<dbReference type="GO" id="GO:0005085">
    <property type="term" value="F:guanyl-nucleotide exchange factor activity"/>
    <property type="evidence" value="ECO:0007669"/>
    <property type="project" value="InterPro"/>
</dbReference>
<dbReference type="InterPro" id="IPR051092">
    <property type="entry name" value="FYVE_RhoGEF_PH"/>
</dbReference>
<organism evidence="3 4">
    <name type="scientific">Bugula neritina</name>
    <name type="common">Brown bryozoan</name>
    <name type="synonym">Sertularia neritina</name>
    <dbReference type="NCBI Taxonomy" id="10212"/>
    <lineage>
        <taxon>Eukaryota</taxon>
        <taxon>Metazoa</taxon>
        <taxon>Spiralia</taxon>
        <taxon>Lophotrochozoa</taxon>
        <taxon>Bryozoa</taxon>
        <taxon>Gymnolaemata</taxon>
        <taxon>Cheilostomatida</taxon>
        <taxon>Flustrina</taxon>
        <taxon>Buguloidea</taxon>
        <taxon>Bugulidae</taxon>
        <taxon>Bugula</taxon>
    </lineage>
</organism>
<dbReference type="Pfam" id="PF00621">
    <property type="entry name" value="RhoGEF"/>
    <property type="match status" value="1"/>
</dbReference>
<evidence type="ECO:0000256" key="1">
    <source>
        <dbReference type="SAM" id="MobiDB-lite"/>
    </source>
</evidence>
<reference evidence="3" key="1">
    <citation type="submission" date="2020-06" db="EMBL/GenBank/DDBJ databases">
        <title>Draft genome of Bugula neritina, a colonial animal packing powerful symbionts and potential medicines.</title>
        <authorList>
            <person name="Rayko M."/>
        </authorList>
    </citation>
    <scope>NUCLEOTIDE SEQUENCE [LARGE SCALE GENOMIC DNA]</scope>
    <source>
        <strain evidence="3">Kwan_BN1</strain>
    </source>
</reference>
<dbReference type="InterPro" id="IPR035899">
    <property type="entry name" value="DBL_dom_sf"/>
</dbReference>
<dbReference type="PANTHER" id="PTHR12673:SF159">
    <property type="entry name" value="LD03170P"/>
    <property type="match status" value="1"/>
</dbReference>
<dbReference type="OrthoDB" id="245697at2759"/>
<gene>
    <name evidence="3" type="ORF">EB796_002860</name>
</gene>
<evidence type="ECO:0000313" key="4">
    <source>
        <dbReference type="Proteomes" id="UP000593567"/>
    </source>
</evidence>
<feature type="region of interest" description="Disordered" evidence="1">
    <location>
        <begin position="1"/>
        <end position="35"/>
    </location>
</feature>
<comment type="caution">
    <text evidence="3">The sequence shown here is derived from an EMBL/GenBank/DDBJ whole genome shotgun (WGS) entry which is preliminary data.</text>
</comment>